<evidence type="ECO:0000256" key="4">
    <source>
        <dbReference type="ARBA" id="ARBA00022737"/>
    </source>
</evidence>
<evidence type="ECO:0000256" key="6">
    <source>
        <dbReference type="ARBA" id="ARBA00023122"/>
    </source>
</evidence>
<evidence type="ECO:0000256" key="3">
    <source>
        <dbReference type="ARBA" id="ARBA00022692"/>
    </source>
</evidence>
<dbReference type="InterPro" id="IPR005170">
    <property type="entry name" value="Transptr-assoc_dom"/>
</dbReference>
<dbReference type="PANTHER" id="PTHR43099:SF2">
    <property type="entry name" value="UPF0053 PROTEIN YRKA"/>
    <property type="match status" value="1"/>
</dbReference>
<dbReference type="Pfam" id="PF03471">
    <property type="entry name" value="CorC_HlyC"/>
    <property type="match status" value="1"/>
</dbReference>
<dbReference type="Proteomes" id="UP000419017">
    <property type="component" value="Unassembled WGS sequence"/>
</dbReference>
<sequence length="426" mass="48193">MDILPQLSLIVILVLVNAFFSCSEIAIVSVNKTKLIPLIEENNQKAIKLQKMIDSPSKLLSTIQVAITLAGFFASASAAVSLSEHLSKVLDKLNIAYSSQISLVVITLLLSYITLVFGELVPKRIGLQNPLKISLKVVGILNLISIIFTPLIAVLTYSTNFVIFILRLNNKNESEDLSREEMKAVLNTGDLQETEKEILENVIEFDEKSAREVMIPRPNVMAVQSDKTLSEILKIEDITRYSRVPVYEEDLDDIVGVLHLKDLLLIDDKNILVKEVLKKAFFVPETKKISSLFSEMKKNNNHLAILIDEYGGMSGIVTMEDLLEEIVGDIHDEYDKENLDITEISKQKYLVNGEVSIHDFNDYFDTDLSSEYYDSIAGLLIEKIGFIPKENDKIDDIVIDNMEFKIQKARNRRIEKIIVSIRREDV</sequence>
<dbReference type="AlphaFoldDB" id="A0A6I8MDW3"/>
<dbReference type="InterPro" id="IPR044751">
    <property type="entry name" value="Ion_transp-like_CBS"/>
</dbReference>
<protein>
    <submittedName>
        <fullName evidence="13">Magnesium and cobalt efflux protein CorC</fullName>
    </submittedName>
</protein>
<dbReference type="SUPFAM" id="SSF56176">
    <property type="entry name" value="FAD-binding/transporter-associated domain-like"/>
    <property type="match status" value="1"/>
</dbReference>
<keyword evidence="4" id="KW-0677">Repeat</keyword>
<feature type="domain" description="CNNM transmembrane" evidence="12">
    <location>
        <begin position="1"/>
        <end position="200"/>
    </location>
</feature>
<evidence type="ECO:0000313" key="13">
    <source>
        <dbReference type="EMBL" id="VWL85727.1"/>
    </source>
</evidence>
<evidence type="ECO:0000313" key="14">
    <source>
        <dbReference type="Proteomes" id="UP000419017"/>
    </source>
</evidence>
<dbReference type="EMBL" id="CABWIB010000001">
    <property type="protein sequence ID" value="VWL85727.1"/>
    <property type="molecule type" value="Genomic_DNA"/>
</dbReference>
<dbReference type="InterPro" id="IPR002550">
    <property type="entry name" value="CNNM"/>
</dbReference>
<reference evidence="13 14" key="1">
    <citation type="submission" date="2019-10" db="EMBL/GenBank/DDBJ databases">
        <authorList>
            <person name="Blom J."/>
        </authorList>
    </citation>
    <scope>NUCLEOTIDE SEQUENCE [LARGE SCALE GENOMIC DNA]</scope>
    <source>
        <strain evidence="13 14">ES3154-GLU</strain>
    </source>
</reference>
<dbReference type="PROSITE" id="PS51846">
    <property type="entry name" value="CNNM"/>
    <property type="match status" value="1"/>
</dbReference>
<comment type="subcellular location">
    <subcellularLocation>
        <location evidence="1">Cell membrane</location>
        <topology evidence="1">Multi-pass membrane protein</topology>
    </subcellularLocation>
</comment>
<dbReference type="CDD" id="cd04590">
    <property type="entry name" value="CBS_pair_CorC_HlyC_assoc"/>
    <property type="match status" value="1"/>
</dbReference>
<evidence type="ECO:0000256" key="5">
    <source>
        <dbReference type="ARBA" id="ARBA00022989"/>
    </source>
</evidence>
<evidence type="ECO:0000256" key="7">
    <source>
        <dbReference type="ARBA" id="ARBA00023136"/>
    </source>
</evidence>
<dbReference type="InterPro" id="IPR000644">
    <property type="entry name" value="CBS_dom"/>
</dbReference>
<evidence type="ECO:0000256" key="2">
    <source>
        <dbReference type="ARBA" id="ARBA00022475"/>
    </source>
</evidence>
<dbReference type="Pfam" id="PF00571">
    <property type="entry name" value="CBS"/>
    <property type="match status" value="2"/>
</dbReference>
<keyword evidence="7 9" id="KW-0472">Membrane</keyword>
<dbReference type="Gene3D" id="3.30.465.10">
    <property type="match status" value="1"/>
</dbReference>
<organism evidence="13 14">
    <name type="scientific">Oceanivirga miroungae</name>
    <dbReference type="NCBI Taxonomy" id="1130046"/>
    <lineage>
        <taxon>Bacteria</taxon>
        <taxon>Fusobacteriati</taxon>
        <taxon>Fusobacteriota</taxon>
        <taxon>Fusobacteriia</taxon>
        <taxon>Fusobacteriales</taxon>
        <taxon>Leptotrichiaceae</taxon>
        <taxon>Oceanivirga</taxon>
    </lineage>
</organism>
<keyword evidence="14" id="KW-1185">Reference proteome</keyword>
<feature type="transmembrane region" description="Helical" evidence="10">
    <location>
        <begin position="59"/>
        <end position="80"/>
    </location>
</feature>
<dbReference type="InterPro" id="IPR051676">
    <property type="entry name" value="UPF0053_domain"/>
</dbReference>
<keyword evidence="2" id="KW-1003">Cell membrane</keyword>
<keyword evidence="3 9" id="KW-0812">Transmembrane</keyword>
<dbReference type="SMART" id="SM01091">
    <property type="entry name" value="CorC_HlyC"/>
    <property type="match status" value="1"/>
</dbReference>
<feature type="transmembrane region" description="Helical" evidence="10">
    <location>
        <begin position="6"/>
        <end position="28"/>
    </location>
</feature>
<keyword evidence="5 9" id="KW-1133">Transmembrane helix</keyword>
<dbReference type="Pfam" id="PF01595">
    <property type="entry name" value="CNNM"/>
    <property type="match status" value="1"/>
</dbReference>
<evidence type="ECO:0000259" key="12">
    <source>
        <dbReference type="PROSITE" id="PS51846"/>
    </source>
</evidence>
<dbReference type="InterPro" id="IPR036318">
    <property type="entry name" value="FAD-bd_PCMH-like_sf"/>
</dbReference>
<feature type="domain" description="CBS" evidence="11">
    <location>
        <begin position="214"/>
        <end position="275"/>
    </location>
</feature>
<dbReference type="InterPro" id="IPR046342">
    <property type="entry name" value="CBS_dom_sf"/>
</dbReference>
<name>A0A6I8MDW3_9FUSO</name>
<keyword evidence="6 8" id="KW-0129">CBS domain</keyword>
<dbReference type="RefSeq" id="WP_156683701.1">
    <property type="nucleotide sequence ID" value="NZ_CABWIB010000001.1"/>
</dbReference>
<evidence type="ECO:0000256" key="1">
    <source>
        <dbReference type="ARBA" id="ARBA00004651"/>
    </source>
</evidence>
<dbReference type="GO" id="GO:0050660">
    <property type="term" value="F:flavin adenine dinucleotide binding"/>
    <property type="evidence" value="ECO:0007669"/>
    <property type="project" value="InterPro"/>
</dbReference>
<evidence type="ECO:0000256" key="9">
    <source>
        <dbReference type="PROSITE-ProRule" id="PRU01193"/>
    </source>
</evidence>
<dbReference type="SUPFAM" id="SSF54631">
    <property type="entry name" value="CBS-domain pair"/>
    <property type="match status" value="1"/>
</dbReference>
<accession>A0A6I8MDW3</accession>
<gene>
    <name evidence="13" type="ORF">OMES3154_01015</name>
</gene>
<dbReference type="PROSITE" id="PS51371">
    <property type="entry name" value="CBS"/>
    <property type="match status" value="2"/>
</dbReference>
<evidence type="ECO:0000256" key="8">
    <source>
        <dbReference type="PROSITE-ProRule" id="PRU00703"/>
    </source>
</evidence>
<feature type="transmembrane region" description="Helical" evidence="10">
    <location>
        <begin position="133"/>
        <end position="157"/>
    </location>
</feature>
<feature type="transmembrane region" description="Helical" evidence="10">
    <location>
        <begin position="100"/>
        <end position="121"/>
    </location>
</feature>
<feature type="domain" description="CBS" evidence="11">
    <location>
        <begin position="276"/>
        <end position="333"/>
    </location>
</feature>
<proteinExistence type="predicted"/>
<evidence type="ECO:0000256" key="10">
    <source>
        <dbReference type="SAM" id="Phobius"/>
    </source>
</evidence>
<dbReference type="Gene3D" id="3.10.580.10">
    <property type="entry name" value="CBS-domain"/>
    <property type="match status" value="1"/>
</dbReference>
<evidence type="ECO:0000259" key="11">
    <source>
        <dbReference type="PROSITE" id="PS51371"/>
    </source>
</evidence>
<dbReference type="FunFam" id="3.10.580.10:FF:000002">
    <property type="entry name" value="Magnesium/cobalt efflux protein CorC"/>
    <property type="match status" value="1"/>
</dbReference>
<dbReference type="InterPro" id="IPR016169">
    <property type="entry name" value="FAD-bd_PCMH_sub2"/>
</dbReference>
<dbReference type="PANTHER" id="PTHR43099">
    <property type="entry name" value="UPF0053 PROTEIN YRKA"/>
    <property type="match status" value="1"/>
</dbReference>
<dbReference type="GO" id="GO:0005886">
    <property type="term" value="C:plasma membrane"/>
    <property type="evidence" value="ECO:0007669"/>
    <property type="project" value="UniProtKB-SubCell"/>
</dbReference>